<evidence type="ECO:0000313" key="3">
    <source>
        <dbReference type="Proteomes" id="UP000009046"/>
    </source>
</evidence>
<dbReference type="InterPro" id="IPR029063">
    <property type="entry name" value="SAM-dependent_MTases_sf"/>
</dbReference>
<dbReference type="Proteomes" id="UP000009046">
    <property type="component" value="Unassembled WGS sequence"/>
</dbReference>
<keyword evidence="3" id="KW-1185">Reference proteome</keyword>
<gene>
    <name evidence="2" type="primary">8234195</name>
    <name evidence="1" type="ORF">Phum_PHUM133030</name>
</gene>
<dbReference type="InParanoid" id="E0VEH5"/>
<dbReference type="HOGENOM" id="CLU_1604682_0_0_1"/>
<dbReference type="EMBL" id="AAZO01001542">
    <property type="status" value="NOT_ANNOTATED_CDS"/>
    <property type="molecule type" value="Genomic_DNA"/>
</dbReference>
<dbReference type="OrthoDB" id="6375980at2759"/>
<reference evidence="2" key="3">
    <citation type="submission" date="2021-02" db="UniProtKB">
        <authorList>
            <consortium name="EnsemblMetazoa"/>
        </authorList>
    </citation>
    <scope>IDENTIFICATION</scope>
    <source>
        <strain evidence="2">USDA</strain>
    </source>
</reference>
<dbReference type="RefSeq" id="XP_002424519.1">
    <property type="nucleotide sequence ID" value="XM_002424474.1"/>
</dbReference>
<reference evidence="1" key="1">
    <citation type="submission" date="2007-04" db="EMBL/GenBank/DDBJ databases">
        <title>Annotation of Pediculus humanus corporis strain USDA.</title>
        <authorList>
            <person name="Kirkness E."/>
            <person name="Hannick L."/>
            <person name="Hass B."/>
            <person name="Bruggner R."/>
            <person name="Lawson D."/>
            <person name="Bidwell S."/>
            <person name="Joardar V."/>
            <person name="Caler E."/>
            <person name="Walenz B."/>
            <person name="Inman J."/>
            <person name="Schobel S."/>
            <person name="Galinsky K."/>
            <person name="Amedeo P."/>
            <person name="Strausberg R."/>
        </authorList>
    </citation>
    <scope>NUCLEOTIDE SEQUENCE</scope>
    <source>
        <strain evidence="1">USDA</strain>
    </source>
</reference>
<dbReference type="EMBL" id="DS235090">
    <property type="protein sequence ID" value="EEB11781.1"/>
    <property type="molecule type" value="Genomic_DNA"/>
</dbReference>
<dbReference type="GeneID" id="8234195"/>
<accession>E0VEH5</accession>
<dbReference type="SUPFAM" id="SSF53335">
    <property type="entry name" value="S-adenosyl-L-methionine-dependent methyltransferases"/>
    <property type="match status" value="1"/>
</dbReference>
<evidence type="ECO:0000313" key="1">
    <source>
        <dbReference type="EMBL" id="EEB11781.1"/>
    </source>
</evidence>
<evidence type="ECO:0000313" key="2">
    <source>
        <dbReference type="EnsemblMetazoa" id="PHUM133030-PA"/>
    </source>
</evidence>
<dbReference type="KEGG" id="phu:Phum_PHUM133030"/>
<reference evidence="1" key="2">
    <citation type="submission" date="2007-04" db="EMBL/GenBank/DDBJ databases">
        <title>The genome of the human body louse.</title>
        <authorList>
            <consortium name="The Human Body Louse Genome Consortium"/>
            <person name="Kirkness E."/>
            <person name="Walenz B."/>
            <person name="Hass B."/>
            <person name="Bruggner R."/>
            <person name="Strausberg R."/>
        </authorList>
    </citation>
    <scope>NUCLEOTIDE SEQUENCE</scope>
    <source>
        <strain evidence="1">USDA</strain>
    </source>
</reference>
<proteinExistence type="predicted"/>
<dbReference type="OMA" id="GLLEWMI"/>
<name>E0VEH5_PEDHC</name>
<protein>
    <submittedName>
        <fullName evidence="1 2">Uncharacterized protein</fullName>
    </submittedName>
</protein>
<dbReference type="eggNOG" id="KOG1721">
    <property type="taxonomic scope" value="Eukaryota"/>
</dbReference>
<dbReference type="EnsemblMetazoa" id="PHUM133030-RA">
    <property type="protein sequence ID" value="PHUM133030-PA"/>
    <property type="gene ID" value="PHUM133030"/>
</dbReference>
<organism>
    <name type="scientific">Pediculus humanus subsp. corporis</name>
    <name type="common">Body louse</name>
    <dbReference type="NCBI Taxonomy" id="121224"/>
    <lineage>
        <taxon>Eukaryota</taxon>
        <taxon>Metazoa</taxon>
        <taxon>Ecdysozoa</taxon>
        <taxon>Arthropoda</taxon>
        <taxon>Hexapoda</taxon>
        <taxon>Insecta</taxon>
        <taxon>Pterygota</taxon>
        <taxon>Neoptera</taxon>
        <taxon>Paraneoptera</taxon>
        <taxon>Psocodea</taxon>
        <taxon>Troctomorpha</taxon>
        <taxon>Phthiraptera</taxon>
        <taxon>Anoplura</taxon>
        <taxon>Pediculidae</taxon>
        <taxon>Pediculus</taxon>
    </lineage>
</organism>
<dbReference type="CTD" id="8234195"/>
<sequence>MSDLSNEENEILLLHTKGNWNEILDKFDRNKFLPWIWPSLENLFFIQKYVRDQGSDSLISVGCGSGLFEWLLIMATGLNVVGIELDGTCWTTKYFSGSFIPLHLVSENSKGYFPIKTDNSTLLFCYFNNLNAFLNYMHNFNGNSLIRNFYVQLSNECFLTKVVGNT</sequence>
<dbReference type="AlphaFoldDB" id="E0VEH5"/>
<dbReference type="VEuPathDB" id="VectorBase:PHUM133030"/>